<dbReference type="InterPro" id="IPR026321">
    <property type="entry name" value="CC134"/>
</dbReference>
<dbReference type="PANTHER" id="PTHR14735:SF1">
    <property type="entry name" value="COILED-COIL DOMAIN-CONTAINING PROTEIN 134"/>
    <property type="match status" value="1"/>
</dbReference>
<feature type="compositionally biased region" description="Polar residues" evidence="1">
    <location>
        <begin position="211"/>
        <end position="222"/>
    </location>
</feature>
<dbReference type="Pfam" id="PF15002">
    <property type="entry name" value="ERK-JNK_inhib"/>
    <property type="match status" value="1"/>
</dbReference>
<name>A0A0C9R110_9HYME</name>
<reference evidence="3" key="1">
    <citation type="submission" date="2015-01" db="EMBL/GenBank/DDBJ databases">
        <title>Transcriptome Assembly of Fopius arisanus.</title>
        <authorList>
            <person name="Geib S."/>
        </authorList>
    </citation>
    <scope>NUCLEOTIDE SEQUENCE</scope>
</reference>
<sequence length="249" mass="28815">MIFFEAIVGSSSYTVMFTRHQLVLLALVSTWFSAYALEPAHDGQSAETIQQPEVTEKFKSYDEVFKKLFITKRKQHLSAVKNLRNLDSYERKYDMISIIIKNVIEIIEAKKNSLEEIKDGLKENRTLSYVPDELRDGLSSVLENTAFFGDIVLQVPDITHRILKKNSHWKNQMQWSLNFANETRFLLDEATGGMLDLAFQELNITQRLPNYVNPYSSENQGDSGDKTSERKKKERKKRKTGPQMVRVDL</sequence>
<evidence type="ECO:0000256" key="1">
    <source>
        <dbReference type="SAM" id="MobiDB-lite"/>
    </source>
</evidence>
<dbReference type="EMBL" id="GBYB01001670">
    <property type="protein sequence ID" value="JAG71437.1"/>
    <property type="molecule type" value="Transcribed_RNA"/>
</dbReference>
<feature type="compositionally biased region" description="Basic residues" evidence="1">
    <location>
        <begin position="229"/>
        <end position="240"/>
    </location>
</feature>
<evidence type="ECO:0000313" key="2">
    <source>
        <dbReference type="EMBL" id="JAG71435.1"/>
    </source>
</evidence>
<evidence type="ECO:0000313" key="3">
    <source>
        <dbReference type="EMBL" id="JAG71437.1"/>
    </source>
</evidence>
<proteinExistence type="predicted"/>
<gene>
    <name evidence="3" type="primary">ccdc134_1</name>
    <name evidence="2" type="synonym">ccdc134_0</name>
    <name evidence="3" type="ORF">g.40789</name>
    <name evidence="2" type="ORF">g.40792</name>
</gene>
<organism evidence="3">
    <name type="scientific">Fopius arisanus</name>
    <dbReference type="NCBI Taxonomy" id="64838"/>
    <lineage>
        <taxon>Eukaryota</taxon>
        <taxon>Metazoa</taxon>
        <taxon>Ecdysozoa</taxon>
        <taxon>Arthropoda</taxon>
        <taxon>Hexapoda</taxon>
        <taxon>Insecta</taxon>
        <taxon>Pterygota</taxon>
        <taxon>Neoptera</taxon>
        <taxon>Endopterygota</taxon>
        <taxon>Hymenoptera</taxon>
        <taxon>Apocrita</taxon>
        <taxon>Ichneumonoidea</taxon>
        <taxon>Braconidae</taxon>
        <taxon>Opiinae</taxon>
        <taxon>Fopius</taxon>
    </lineage>
</organism>
<protein>
    <submittedName>
        <fullName evidence="2">Ccdc134_0 protein</fullName>
    </submittedName>
    <submittedName>
        <fullName evidence="3">Ccdc134_1 protein</fullName>
    </submittedName>
</protein>
<dbReference type="EMBL" id="GBYB01001668">
    <property type="protein sequence ID" value="JAG71435.1"/>
    <property type="molecule type" value="Transcribed_RNA"/>
</dbReference>
<feature type="region of interest" description="Disordered" evidence="1">
    <location>
        <begin position="211"/>
        <end position="249"/>
    </location>
</feature>
<accession>A0A0C9R110</accession>
<dbReference type="PANTHER" id="PTHR14735">
    <property type="entry name" value="COILED-COIL DOMAIN-CONTAINING PROTEIN 134"/>
    <property type="match status" value="1"/>
</dbReference>
<dbReference type="AlphaFoldDB" id="A0A0C9R110"/>